<feature type="region of interest" description="Disordered" evidence="1">
    <location>
        <begin position="365"/>
        <end position="387"/>
    </location>
</feature>
<evidence type="ECO:0000256" key="2">
    <source>
        <dbReference type="SAM" id="SignalP"/>
    </source>
</evidence>
<sequence length="438" mass="45479">MRWPLRALPLALVVVVAGCAQPAAPEPWTTSMAFGVLGATCEPDRLSALRDAGVTVVELPLAWDRFQPAPGEVDQDYAAQARDRLGACRDAGMRVVLAPGLHYPPPWVRELPGGTPRGSSGGRADGVDLVFSATVRDAAADYLARLASDVGFDGVSAVRVGTTSTGELGYPGPTAGGHEREYWASGPAAQSGAGLAEGLTASPLPGWVPGSPVWAGGDVTAEQVDGWFSWYADAPVEAVSWQLDRLRELGFTGRAHVPVAGRGVLPADRAEAVAGLLDGRADPDGALERGLDHPAAFAALAARPDADRIDIDFTGLDDVTAVRARAAGQDRCRPGDEDGLLERADVASWSAQRFTTALARRAGLGLVGENPGPPDAPHTGGAEDSDPLAEQLRLAPAYAVDCGLTTFLFAFEDDLFSGATGVDVADYADRIAASAGRE</sequence>
<evidence type="ECO:0000256" key="1">
    <source>
        <dbReference type="SAM" id="MobiDB-lite"/>
    </source>
</evidence>
<comment type="caution">
    <text evidence="3">The sequence shown here is derived from an EMBL/GenBank/DDBJ whole genome shotgun (WGS) entry which is preliminary data.</text>
</comment>
<dbReference type="EMBL" id="JAGSOV010000079">
    <property type="protein sequence ID" value="MCO1660269.1"/>
    <property type="molecule type" value="Genomic_DNA"/>
</dbReference>
<dbReference type="Proteomes" id="UP001165283">
    <property type="component" value="Unassembled WGS sequence"/>
</dbReference>
<proteinExistence type="predicted"/>
<dbReference type="PROSITE" id="PS51257">
    <property type="entry name" value="PROKAR_LIPOPROTEIN"/>
    <property type="match status" value="1"/>
</dbReference>
<gene>
    <name evidence="3" type="ORF">KDL28_34935</name>
</gene>
<keyword evidence="2" id="KW-0732">Signal</keyword>
<dbReference type="SUPFAM" id="SSF51445">
    <property type="entry name" value="(Trans)glycosidases"/>
    <property type="match status" value="1"/>
</dbReference>
<reference evidence="3" key="1">
    <citation type="submission" date="2021-04" db="EMBL/GenBank/DDBJ databases">
        <title>Pseudonocardia sp. nov., isolated from sandy soil of mangrove forest.</title>
        <authorList>
            <person name="Zan Z."/>
            <person name="Huang R."/>
            <person name="Liu W."/>
        </authorList>
    </citation>
    <scope>NUCLEOTIDE SEQUENCE</scope>
    <source>
        <strain evidence="3">S2-4</strain>
    </source>
</reference>
<evidence type="ECO:0000313" key="4">
    <source>
        <dbReference type="Proteomes" id="UP001165283"/>
    </source>
</evidence>
<organism evidence="3 4">
    <name type="scientific">Pseudonocardia humida</name>
    <dbReference type="NCBI Taxonomy" id="2800819"/>
    <lineage>
        <taxon>Bacteria</taxon>
        <taxon>Bacillati</taxon>
        <taxon>Actinomycetota</taxon>
        <taxon>Actinomycetes</taxon>
        <taxon>Pseudonocardiales</taxon>
        <taxon>Pseudonocardiaceae</taxon>
        <taxon>Pseudonocardia</taxon>
    </lineage>
</organism>
<feature type="chain" id="PRO_5047096677" description="Beta-galactosidase-like protein" evidence="2">
    <location>
        <begin position="23"/>
        <end position="438"/>
    </location>
</feature>
<name>A0ABT1ABU3_9PSEU</name>
<dbReference type="Gene3D" id="3.20.20.80">
    <property type="entry name" value="Glycosidases"/>
    <property type="match status" value="1"/>
</dbReference>
<evidence type="ECO:0000313" key="3">
    <source>
        <dbReference type="EMBL" id="MCO1660269.1"/>
    </source>
</evidence>
<protein>
    <recommendedName>
        <fullName evidence="5">Beta-galactosidase-like protein</fullName>
    </recommendedName>
</protein>
<feature type="signal peptide" evidence="2">
    <location>
        <begin position="1"/>
        <end position="22"/>
    </location>
</feature>
<keyword evidence="4" id="KW-1185">Reference proteome</keyword>
<accession>A0ABT1ABU3</accession>
<dbReference type="RefSeq" id="WP_252445689.1">
    <property type="nucleotide sequence ID" value="NZ_JAGSOV010000079.1"/>
</dbReference>
<evidence type="ECO:0008006" key="5">
    <source>
        <dbReference type="Google" id="ProtNLM"/>
    </source>
</evidence>
<dbReference type="InterPro" id="IPR017853">
    <property type="entry name" value="GH"/>
</dbReference>